<dbReference type="Gramene" id="ORUFI04G16220.1">
    <property type="protein sequence ID" value="ORUFI04G16220.1"/>
    <property type="gene ID" value="ORUFI04G16220"/>
</dbReference>
<feature type="compositionally biased region" description="Basic and acidic residues" evidence="1">
    <location>
        <begin position="32"/>
        <end position="42"/>
    </location>
</feature>
<evidence type="ECO:0000313" key="3">
    <source>
        <dbReference type="EnsemblPlants" id="ORUFI04G16220.1"/>
    </source>
</evidence>
<evidence type="ECO:0000313" key="4">
    <source>
        <dbReference type="Proteomes" id="UP000008022"/>
    </source>
</evidence>
<reference evidence="4" key="1">
    <citation type="submission" date="2013-06" db="EMBL/GenBank/DDBJ databases">
        <authorList>
            <person name="Zhao Q."/>
        </authorList>
    </citation>
    <scope>NUCLEOTIDE SEQUENCE</scope>
    <source>
        <strain evidence="4">cv. W1943</strain>
    </source>
</reference>
<reference evidence="3" key="2">
    <citation type="submission" date="2015-06" db="UniProtKB">
        <authorList>
            <consortium name="EnsemblPlants"/>
        </authorList>
    </citation>
    <scope>IDENTIFICATION</scope>
</reference>
<proteinExistence type="predicted"/>
<feature type="chain" id="PRO_5002370067" evidence="2">
    <location>
        <begin position="30"/>
        <end position="187"/>
    </location>
</feature>
<accession>A0A0E0PA27</accession>
<name>A0A0E0PA27_ORYRU</name>
<feature type="compositionally biased region" description="Basic residues" evidence="1">
    <location>
        <begin position="122"/>
        <end position="134"/>
    </location>
</feature>
<evidence type="ECO:0000256" key="2">
    <source>
        <dbReference type="SAM" id="SignalP"/>
    </source>
</evidence>
<feature type="region of interest" description="Disordered" evidence="1">
    <location>
        <begin position="122"/>
        <end position="150"/>
    </location>
</feature>
<feature type="signal peptide" evidence="2">
    <location>
        <begin position="1"/>
        <end position="29"/>
    </location>
</feature>
<dbReference type="EnsemblPlants" id="ORUFI04G16220.1">
    <property type="protein sequence ID" value="ORUFI04G16220.1"/>
    <property type="gene ID" value="ORUFI04G16220"/>
</dbReference>
<keyword evidence="2" id="KW-0732">Signal</keyword>
<keyword evidence="4" id="KW-1185">Reference proteome</keyword>
<feature type="region of interest" description="Disordered" evidence="1">
    <location>
        <begin position="32"/>
        <end position="56"/>
    </location>
</feature>
<dbReference type="Proteomes" id="UP000008022">
    <property type="component" value="Unassembled WGS sequence"/>
</dbReference>
<protein>
    <submittedName>
        <fullName evidence="3">Uncharacterized protein</fullName>
    </submittedName>
</protein>
<sequence length="187" mass="20538">MFACFGRPYSGLVFVVPLICLLQFTRGAARRTDHASGRERRSGGSGGRPRRPLGSSRDARFSFLSSASVFRSPVADQPRAAKFVTRLGLLPPCPCLSDGLFIDNFGRSTEVWEVEKTNQRRRRRARRRMGKGRGRTGGELLGEDGGERDVHSTARRCGGLLVVFVSTDKPAASDERTGRRRGGAGER</sequence>
<dbReference type="HOGENOM" id="CLU_1449881_0_0_1"/>
<dbReference type="AlphaFoldDB" id="A0A0E0PA27"/>
<evidence type="ECO:0000256" key="1">
    <source>
        <dbReference type="SAM" id="MobiDB-lite"/>
    </source>
</evidence>
<organism evidence="3 4">
    <name type="scientific">Oryza rufipogon</name>
    <name type="common">Brownbeard rice</name>
    <name type="synonym">Asian wild rice</name>
    <dbReference type="NCBI Taxonomy" id="4529"/>
    <lineage>
        <taxon>Eukaryota</taxon>
        <taxon>Viridiplantae</taxon>
        <taxon>Streptophyta</taxon>
        <taxon>Embryophyta</taxon>
        <taxon>Tracheophyta</taxon>
        <taxon>Spermatophyta</taxon>
        <taxon>Magnoliopsida</taxon>
        <taxon>Liliopsida</taxon>
        <taxon>Poales</taxon>
        <taxon>Poaceae</taxon>
        <taxon>BOP clade</taxon>
        <taxon>Oryzoideae</taxon>
        <taxon>Oryzeae</taxon>
        <taxon>Oryzinae</taxon>
        <taxon>Oryza</taxon>
    </lineage>
</organism>